<dbReference type="GeneID" id="66686252"/>
<dbReference type="RefSeq" id="WP_027033282.1">
    <property type="nucleotide sequence ID" value="NZ_CP033367.1"/>
</dbReference>
<dbReference type="AlphaFoldDB" id="A0A6M7WY67"/>
<dbReference type="GO" id="GO:0008757">
    <property type="term" value="F:S-adenosylmethionine-dependent methyltransferase activity"/>
    <property type="evidence" value="ECO:0007669"/>
    <property type="project" value="InterPro"/>
</dbReference>
<dbReference type="CDD" id="cd02440">
    <property type="entry name" value="AdoMet_MTases"/>
    <property type="match status" value="1"/>
</dbReference>
<dbReference type="InterPro" id="IPR029063">
    <property type="entry name" value="SAM-dependent_MTases_sf"/>
</dbReference>
<keyword evidence="3" id="KW-0808">Transferase</keyword>
<reference evidence="3 4" key="1">
    <citation type="submission" date="2018-10" db="EMBL/GenBank/DDBJ databases">
        <authorList>
            <person name="Perry B.J."/>
            <person name="Sullivan J.T."/>
            <person name="Murphy R.J.T."/>
            <person name="Ramsay J.P."/>
            <person name="Ronson C.W."/>
        </authorList>
    </citation>
    <scope>NUCLEOTIDE SEQUENCE [LARGE SCALE GENOMIC DNA]</scope>
    <source>
        <strain evidence="3 4">R88b</strain>
    </source>
</reference>
<dbReference type="Gene3D" id="3.40.50.150">
    <property type="entry name" value="Vaccinia Virus protein VP39"/>
    <property type="match status" value="1"/>
</dbReference>
<dbReference type="Pfam" id="PF13649">
    <property type="entry name" value="Methyltransf_25"/>
    <property type="match status" value="1"/>
</dbReference>
<dbReference type="Proteomes" id="UP000503017">
    <property type="component" value="Chromosome"/>
</dbReference>
<dbReference type="InterPro" id="IPR046977">
    <property type="entry name" value="RsmC/RlmG"/>
</dbReference>
<dbReference type="GO" id="GO:0032259">
    <property type="term" value="P:methylation"/>
    <property type="evidence" value="ECO:0007669"/>
    <property type="project" value="UniProtKB-KW"/>
</dbReference>
<evidence type="ECO:0000313" key="3">
    <source>
        <dbReference type="EMBL" id="QKD05743.1"/>
    </source>
</evidence>
<feature type="domain" description="Methyltransferase" evidence="2">
    <location>
        <begin position="60"/>
        <end position="136"/>
    </location>
</feature>
<sequence>MTEIDRIKTRLKLSQQRTFPLRMQEFGLDLAVHEGVYPPQDFHSWRWYTDNFPPVEGKSILEIGCGFGLPGLYLAKLGAASLVACDIDPKAVANALENAARNGIKNVEVIESDIFTNVPPHRKFDFIFWNYPSVFAPDDYQYEDNIERGAIDPGYGLLCRYLSEGPKFLTEAGSILLGFPGGARDDLLSEIIGANDLTAEFLGAGNHPRVSQINRMFSLRKRGLSV</sequence>
<name>A0A6M7WY67_RHILI</name>
<dbReference type="EMBL" id="CP033367">
    <property type="protein sequence ID" value="QKD05743.1"/>
    <property type="molecule type" value="Genomic_DNA"/>
</dbReference>
<dbReference type="SUPFAM" id="SSF53335">
    <property type="entry name" value="S-adenosyl-L-methionine-dependent methyltransferases"/>
    <property type="match status" value="1"/>
</dbReference>
<evidence type="ECO:0000256" key="1">
    <source>
        <dbReference type="ARBA" id="ARBA00022603"/>
    </source>
</evidence>
<evidence type="ECO:0000259" key="2">
    <source>
        <dbReference type="Pfam" id="PF13649"/>
    </source>
</evidence>
<gene>
    <name evidence="3" type="ORF">EB235_33310</name>
</gene>
<dbReference type="InterPro" id="IPR041698">
    <property type="entry name" value="Methyltransf_25"/>
</dbReference>
<accession>A0A6M7WY67</accession>
<proteinExistence type="predicted"/>
<organism evidence="3 4">
    <name type="scientific">Mesorhizobium loti R88b</name>
    <dbReference type="NCBI Taxonomy" id="935548"/>
    <lineage>
        <taxon>Bacteria</taxon>
        <taxon>Pseudomonadati</taxon>
        <taxon>Pseudomonadota</taxon>
        <taxon>Alphaproteobacteria</taxon>
        <taxon>Hyphomicrobiales</taxon>
        <taxon>Phyllobacteriaceae</taxon>
        <taxon>Mesorhizobium</taxon>
    </lineage>
</organism>
<keyword evidence="1 3" id="KW-0489">Methyltransferase</keyword>
<dbReference type="PANTHER" id="PTHR47816:SF4">
    <property type="entry name" value="RIBOSOMAL RNA SMALL SUBUNIT METHYLTRANSFERASE C"/>
    <property type="match status" value="1"/>
</dbReference>
<dbReference type="PANTHER" id="PTHR47816">
    <property type="entry name" value="RIBOSOMAL RNA SMALL SUBUNIT METHYLTRANSFERASE C"/>
    <property type="match status" value="1"/>
</dbReference>
<evidence type="ECO:0000313" key="4">
    <source>
        <dbReference type="Proteomes" id="UP000503017"/>
    </source>
</evidence>
<protein>
    <submittedName>
        <fullName evidence="3">Methyltransferase domain-containing protein</fullName>
    </submittedName>
</protein>